<keyword evidence="3" id="KW-1185">Reference proteome</keyword>
<feature type="chain" id="PRO_5042104638" evidence="1">
    <location>
        <begin position="23"/>
        <end position="128"/>
    </location>
</feature>
<proteinExistence type="predicted"/>
<reference evidence="2" key="1">
    <citation type="journal article" date="2023" name="Mol. Phylogenet. Evol.">
        <title>Genome-scale phylogeny and comparative genomics of the fungal order Sordariales.</title>
        <authorList>
            <person name="Hensen N."/>
            <person name="Bonometti L."/>
            <person name="Westerberg I."/>
            <person name="Brannstrom I.O."/>
            <person name="Guillou S."/>
            <person name="Cros-Aarteil S."/>
            <person name="Calhoun S."/>
            <person name="Haridas S."/>
            <person name="Kuo A."/>
            <person name="Mondo S."/>
            <person name="Pangilinan J."/>
            <person name="Riley R."/>
            <person name="LaButti K."/>
            <person name="Andreopoulos B."/>
            <person name="Lipzen A."/>
            <person name="Chen C."/>
            <person name="Yan M."/>
            <person name="Daum C."/>
            <person name="Ng V."/>
            <person name="Clum A."/>
            <person name="Steindorff A."/>
            <person name="Ohm R.A."/>
            <person name="Martin F."/>
            <person name="Silar P."/>
            <person name="Natvig D.O."/>
            <person name="Lalanne C."/>
            <person name="Gautier V."/>
            <person name="Ament-Velasquez S.L."/>
            <person name="Kruys A."/>
            <person name="Hutchinson M.I."/>
            <person name="Powell A.J."/>
            <person name="Barry K."/>
            <person name="Miller A.N."/>
            <person name="Grigoriev I.V."/>
            <person name="Debuchy R."/>
            <person name="Gladieux P."/>
            <person name="Hiltunen Thoren M."/>
            <person name="Johannesson H."/>
        </authorList>
    </citation>
    <scope>NUCLEOTIDE SEQUENCE</scope>
    <source>
        <strain evidence="2">FGSC 1904</strain>
    </source>
</reference>
<reference evidence="2" key="2">
    <citation type="submission" date="2023-07" db="EMBL/GenBank/DDBJ databases">
        <authorList>
            <consortium name="Lawrence Berkeley National Laboratory"/>
            <person name="Haridas S."/>
            <person name="Hensen N."/>
            <person name="Bonometti L."/>
            <person name="Westerberg I."/>
            <person name="Brannstrom I.O."/>
            <person name="Guillou S."/>
            <person name="Cros-Aarteil S."/>
            <person name="Calhoun S."/>
            <person name="Kuo A."/>
            <person name="Mondo S."/>
            <person name="Pangilinan J."/>
            <person name="Riley R."/>
            <person name="LaButti K."/>
            <person name="Andreopoulos B."/>
            <person name="Lipzen A."/>
            <person name="Chen C."/>
            <person name="Yanf M."/>
            <person name="Daum C."/>
            <person name="Ng V."/>
            <person name="Clum A."/>
            <person name="Steindorff A."/>
            <person name="Ohm R."/>
            <person name="Martin F."/>
            <person name="Silar P."/>
            <person name="Natvig D."/>
            <person name="Lalanne C."/>
            <person name="Gautier V."/>
            <person name="Ament-velasquez S.L."/>
            <person name="Kruys A."/>
            <person name="Hutchinson M.I."/>
            <person name="Powell A.J."/>
            <person name="Barry K."/>
            <person name="Miller A.N."/>
            <person name="Grigoriev I.V."/>
            <person name="Debuchy R."/>
            <person name="Gladieux P."/>
            <person name="Thoren M.H."/>
            <person name="Johannesson H."/>
        </authorList>
    </citation>
    <scope>NUCLEOTIDE SEQUENCE</scope>
    <source>
        <strain evidence="2">FGSC 1904</strain>
    </source>
</reference>
<accession>A0AAE0PFH0</accession>
<organism evidence="2 3">
    <name type="scientific">Sordaria brevicollis</name>
    <dbReference type="NCBI Taxonomy" id="83679"/>
    <lineage>
        <taxon>Eukaryota</taxon>
        <taxon>Fungi</taxon>
        <taxon>Dikarya</taxon>
        <taxon>Ascomycota</taxon>
        <taxon>Pezizomycotina</taxon>
        <taxon>Sordariomycetes</taxon>
        <taxon>Sordariomycetidae</taxon>
        <taxon>Sordariales</taxon>
        <taxon>Sordariaceae</taxon>
        <taxon>Sordaria</taxon>
    </lineage>
</organism>
<keyword evidence="1" id="KW-0732">Signal</keyword>
<dbReference type="Proteomes" id="UP001281003">
    <property type="component" value="Unassembled WGS sequence"/>
</dbReference>
<comment type="caution">
    <text evidence="2">The sequence shown here is derived from an EMBL/GenBank/DDBJ whole genome shotgun (WGS) entry which is preliminary data.</text>
</comment>
<evidence type="ECO:0000313" key="3">
    <source>
        <dbReference type="Proteomes" id="UP001281003"/>
    </source>
</evidence>
<evidence type="ECO:0000256" key="1">
    <source>
        <dbReference type="SAM" id="SignalP"/>
    </source>
</evidence>
<dbReference type="AlphaFoldDB" id="A0AAE0PFH0"/>
<evidence type="ECO:0000313" key="2">
    <source>
        <dbReference type="EMBL" id="KAK3398892.1"/>
    </source>
</evidence>
<sequence>MHLLTTLPLLLAAALSPVSVSAAPTDNSLKYTEVMGKVTFALDRQCPIDHIKFPAVEFPAGTESNHCRNFYAGAVYQSLDMEFMDPRCQLTVYSTYNCSDSGIVSGAGGCWSPEGGVRGYRVTCPWKF</sequence>
<name>A0AAE0PFH0_SORBR</name>
<gene>
    <name evidence="2" type="ORF">B0T20DRAFT_479628</name>
</gene>
<protein>
    <submittedName>
        <fullName evidence="2">Uncharacterized protein</fullName>
    </submittedName>
</protein>
<dbReference type="EMBL" id="JAUTDP010000006">
    <property type="protein sequence ID" value="KAK3398892.1"/>
    <property type="molecule type" value="Genomic_DNA"/>
</dbReference>
<feature type="signal peptide" evidence="1">
    <location>
        <begin position="1"/>
        <end position="22"/>
    </location>
</feature>